<comment type="caution">
    <text evidence="2">The sequence shown here is derived from an EMBL/GenBank/DDBJ whole genome shotgun (WGS) entry which is preliminary data.</text>
</comment>
<evidence type="ECO:0000313" key="3">
    <source>
        <dbReference type="Proteomes" id="UP001408356"/>
    </source>
</evidence>
<keyword evidence="1" id="KW-0732">Signal</keyword>
<proteinExistence type="predicted"/>
<name>A0ABR2USY2_9PEZI</name>
<sequence length="99" mass="11341">MPAFKKVFMLFAASLFLVQIAFDSMIHLFALGGGIHSPCSERLYYDSFSLDQYYEQCRGFMGYFFVLAQLSLPICGNRDCTNVESMQLQYISAYESEDL</sequence>
<feature type="signal peptide" evidence="1">
    <location>
        <begin position="1"/>
        <end position="23"/>
    </location>
</feature>
<evidence type="ECO:0000313" key="2">
    <source>
        <dbReference type="EMBL" id="KAK9417627.1"/>
    </source>
</evidence>
<reference evidence="2 3" key="1">
    <citation type="journal article" date="2024" name="J. Plant Pathol.">
        <title>Sequence and assembly of the genome of Seiridium unicorne, isolate CBS 538.82, causal agent of cypress canker disease.</title>
        <authorList>
            <person name="Scali E."/>
            <person name="Rocca G.D."/>
            <person name="Danti R."/>
            <person name="Garbelotto M."/>
            <person name="Barberini S."/>
            <person name="Baroncelli R."/>
            <person name="Emiliani G."/>
        </authorList>
    </citation>
    <scope>NUCLEOTIDE SEQUENCE [LARGE SCALE GENOMIC DNA]</scope>
    <source>
        <strain evidence="2 3">BM-138-508</strain>
    </source>
</reference>
<dbReference type="EMBL" id="JARVKF010000396">
    <property type="protein sequence ID" value="KAK9417627.1"/>
    <property type="molecule type" value="Genomic_DNA"/>
</dbReference>
<organism evidence="2 3">
    <name type="scientific">Seiridium unicorne</name>
    <dbReference type="NCBI Taxonomy" id="138068"/>
    <lineage>
        <taxon>Eukaryota</taxon>
        <taxon>Fungi</taxon>
        <taxon>Dikarya</taxon>
        <taxon>Ascomycota</taxon>
        <taxon>Pezizomycotina</taxon>
        <taxon>Sordariomycetes</taxon>
        <taxon>Xylariomycetidae</taxon>
        <taxon>Amphisphaeriales</taxon>
        <taxon>Sporocadaceae</taxon>
        <taxon>Seiridium</taxon>
    </lineage>
</organism>
<protein>
    <recommendedName>
        <fullName evidence="4">Secreted protein</fullName>
    </recommendedName>
</protein>
<accession>A0ABR2USY2</accession>
<feature type="chain" id="PRO_5045359898" description="Secreted protein" evidence="1">
    <location>
        <begin position="24"/>
        <end position="99"/>
    </location>
</feature>
<keyword evidence="3" id="KW-1185">Reference proteome</keyword>
<evidence type="ECO:0008006" key="4">
    <source>
        <dbReference type="Google" id="ProtNLM"/>
    </source>
</evidence>
<evidence type="ECO:0000256" key="1">
    <source>
        <dbReference type="SAM" id="SignalP"/>
    </source>
</evidence>
<dbReference type="Proteomes" id="UP001408356">
    <property type="component" value="Unassembled WGS sequence"/>
</dbReference>
<gene>
    <name evidence="2" type="ORF">SUNI508_01384</name>
</gene>